<name>A0A3M2LTS8_9ACTN</name>
<proteinExistence type="predicted"/>
<dbReference type="PIRSF" id="PIRSF017393">
    <property type="entry name" value="MTase_SAV2177"/>
    <property type="match status" value="1"/>
</dbReference>
<dbReference type="GO" id="GO:0008168">
    <property type="term" value="F:methyltransferase activity"/>
    <property type="evidence" value="ECO:0007669"/>
    <property type="project" value="UniProtKB-KW"/>
</dbReference>
<dbReference type="OrthoDB" id="4134439at2"/>
<dbReference type="SUPFAM" id="SSF53335">
    <property type="entry name" value="S-adenosyl-L-methionine-dependent methyltransferases"/>
    <property type="match status" value="1"/>
</dbReference>
<dbReference type="EMBL" id="RFFG01000060">
    <property type="protein sequence ID" value="RMI39963.1"/>
    <property type="molecule type" value="Genomic_DNA"/>
</dbReference>
<accession>A0A3M2LTS8</accession>
<keyword evidence="2" id="KW-1185">Reference proteome</keyword>
<dbReference type="InterPro" id="IPR006764">
    <property type="entry name" value="SAM_dep_MeTrfase_SAV2177_type"/>
</dbReference>
<dbReference type="RefSeq" id="WP_122197461.1">
    <property type="nucleotide sequence ID" value="NZ_JBHSKC010000052.1"/>
</dbReference>
<dbReference type="AlphaFoldDB" id="A0A3M2LTS8"/>
<dbReference type="Proteomes" id="UP000282674">
    <property type="component" value="Unassembled WGS sequence"/>
</dbReference>
<dbReference type="Gene3D" id="3.40.50.150">
    <property type="entry name" value="Vaccinia Virus protein VP39"/>
    <property type="match status" value="1"/>
</dbReference>
<sequence length="272" mass="29429">MASQEIDTDVPHQARIWNHWLGGKDNYPIDRQVGDQVRAVFPEIADIARHSRAFLARAVRFLAEEHGVRQFLDVGTGLPTSPNTHEIAQAHAPDSTVVYVDNDPLVLVHARALLTSGPGKGTTTYIDADVRDPRRLLEQAGAHLDLSRPVALMLLGVMGNVADQDDPPTIVAGLVDALAPGSWLVLNDGTDVLGRQPGPAPDETARAAAITLYVQAGAHRYYARTPEYLSRFFEGLTLVEPGIVSTPLWRPEPTQVGLPRPVDAFAGVALKP</sequence>
<organism evidence="1 2">
    <name type="scientific">Actinomadura harenae</name>
    <dbReference type="NCBI Taxonomy" id="2483351"/>
    <lineage>
        <taxon>Bacteria</taxon>
        <taxon>Bacillati</taxon>
        <taxon>Actinomycetota</taxon>
        <taxon>Actinomycetes</taxon>
        <taxon>Streptosporangiales</taxon>
        <taxon>Thermomonosporaceae</taxon>
        <taxon>Actinomadura</taxon>
    </lineage>
</organism>
<dbReference type="GO" id="GO:0032259">
    <property type="term" value="P:methylation"/>
    <property type="evidence" value="ECO:0007669"/>
    <property type="project" value="UniProtKB-KW"/>
</dbReference>
<keyword evidence="1" id="KW-0489">Methyltransferase</keyword>
<reference evidence="1 2" key="1">
    <citation type="submission" date="2018-10" db="EMBL/GenBank/DDBJ databases">
        <title>Isolation from soil.</title>
        <authorList>
            <person name="Hu J."/>
        </authorList>
    </citation>
    <scope>NUCLEOTIDE SEQUENCE [LARGE SCALE GENOMIC DNA]</scope>
    <source>
        <strain evidence="1 2">NEAU-Ht49</strain>
    </source>
</reference>
<evidence type="ECO:0000313" key="1">
    <source>
        <dbReference type="EMBL" id="RMI39963.1"/>
    </source>
</evidence>
<protein>
    <submittedName>
        <fullName evidence="1">SAM-dependent methyltransferase</fullName>
    </submittedName>
</protein>
<evidence type="ECO:0000313" key="2">
    <source>
        <dbReference type="Proteomes" id="UP000282674"/>
    </source>
</evidence>
<gene>
    <name evidence="1" type="ORF">EBO15_28120</name>
</gene>
<dbReference type="Pfam" id="PF04672">
    <property type="entry name" value="Methyltransf_19"/>
    <property type="match status" value="1"/>
</dbReference>
<keyword evidence="1" id="KW-0808">Transferase</keyword>
<comment type="caution">
    <text evidence="1">The sequence shown here is derived from an EMBL/GenBank/DDBJ whole genome shotgun (WGS) entry which is preliminary data.</text>
</comment>
<dbReference type="InterPro" id="IPR029063">
    <property type="entry name" value="SAM-dependent_MTases_sf"/>
</dbReference>